<evidence type="ECO:0000256" key="5">
    <source>
        <dbReference type="ARBA" id="ARBA00022806"/>
    </source>
</evidence>
<dbReference type="Gene3D" id="3.30.40.10">
    <property type="entry name" value="Zinc/RING finger domain, C3HC4 (zinc finger)"/>
    <property type="match status" value="1"/>
</dbReference>
<dbReference type="GO" id="GO:0004386">
    <property type="term" value="F:helicase activity"/>
    <property type="evidence" value="ECO:0007669"/>
    <property type="project" value="UniProtKB-KW"/>
</dbReference>
<evidence type="ECO:0000256" key="9">
    <source>
        <dbReference type="SAM" id="Coils"/>
    </source>
</evidence>
<keyword evidence="1" id="KW-0479">Metal-binding</keyword>
<dbReference type="GO" id="GO:0008094">
    <property type="term" value="F:ATP-dependent activity, acting on DNA"/>
    <property type="evidence" value="ECO:0007669"/>
    <property type="project" value="TreeGrafter"/>
</dbReference>
<name>A0A3G4ZU22_9VIRU</name>
<dbReference type="SUPFAM" id="SSF57850">
    <property type="entry name" value="RING/U-box"/>
    <property type="match status" value="1"/>
</dbReference>
<dbReference type="PANTHER" id="PTHR45626">
    <property type="entry name" value="TRANSCRIPTION TERMINATION FACTOR 2-RELATED"/>
    <property type="match status" value="1"/>
</dbReference>
<evidence type="ECO:0000259" key="11">
    <source>
        <dbReference type="PROSITE" id="PS51192"/>
    </source>
</evidence>
<evidence type="ECO:0000256" key="2">
    <source>
        <dbReference type="ARBA" id="ARBA00022741"/>
    </source>
</evidence>
<evidence type="ECO:0000313" key="12">
    <source>
        <dbReference type="EMBL" id="AYV78416.1"/>
    </source>
</evidence>
<evidence type="ECO:0000256" key="8">
    <source>
        <dbReference type="PROSITE-ProRule" id="PRU00175"/>
    </source>
</evidence>
<dbReference type="SMART" id="SM00184">
    <property type="entry name" value="RING"/>
    <property type="match status" value="1"/>
</dbReference>
<dbReference type="InterPro" id="IPR001841">
    <property type="entry name" value="Znf_RING"/>
</dbReference>
<sequence>MVYNNLNEQSPKILQPVDLKIELREHQKTIVHAMKQLENTTNIEAKQIIHYNDSLSNFILETSVAILGDKVGAGKSLMIISLILEQKQPPYREQIFEGYPFLLIKSCSNYEKFKTNLLIVPNKIVTQWTKFFENAPILKIYVCSGTMKDINELDIKDLDNYDVVIVGCSKYKEFNEKFQNVKWGRIIIDEADTIKLPKTASFITSFLWLVTGTPTGLMYDNKTSITKIFKGLKSWIFDYLLVKNDIQYLEKSILLPVPKRFVIKCLTPVEIKIITNIIPASVMNMINAGNTDDAIKTLNCNVDTDENILQVITKNIQEAIKNKKIDLEAEEKKKQNSKIENKKIKQIEKAIERLNIRYNSIKEKIYDLNNHYCPICMGEFNKPVLLNCCKNLFCFECILLSINKSQNKCPYCRQIIYKSDLHIISKNDKELKEKKKKELKDKLDVLMEIIGAKKDAKVMIFAAYMETFKKIEKKLVEDDISYRILKGTSKAVNKSIDDFASGKIKVLMLNSEYFGAGMNLQCATDLIIYHRFSRELEEQLIGRGQRMGRTTPLNIYYLLHENENNYLDNKDKFEDIDYFDWLEQQEEQKEKN</sequence>
<dbReference type="Gene3D" id="3.40.50.300">
    <property type="entry name" value="P-loop containing nucleotide triphosphate hydrolases"/>
    <property type="match status" value="2"/>
</dbReference>
<keyword evidence="9" id="KW-0175">Coiled coil</keyword>
<evidence type="ECO:0000256" key="4">
    <source>
        <dbReference type="ARBA" id="ARBA00022801"/>
    </source>
</evidence>
<keyword evidence="2" id="KW-0547">Nucleotide-binding</keyword>
<dbReference type="GO" id="GO:0006281">
    <property type="term" value="P:DNA repair"/>
    <property type="evidence" value="ECO:0007669"/>
    <property type="project" value="TreeGrafter"/>
</dbReference>
<proteinExistence type="predicted"/>
<evidence type="ECO:0000256" key="6">
    <source>
        <dbReference type="ARBA" id="ARBA00022833"/>
    </source>
</evidence>
<reference evidence="12" key="1">
    <citation type="submission" date="2018-10" db="EMBL/GenBank/DDBJ databases">
        <title>Hidden diversity of soil giant viruses.</title>
        <authorList>
            <person name="Schulz F."/>
            <person name="Alteio L."/>
            <person name="Goudeau D."/>
            <person name="Ryan E.M."/>
            <person name="Malmstrom R.R."/>
            <person name="Blanchard J."/>
            <person name="Woyke T."/>
        </authorList>
    </citation>
    <scope>NUCLEOTIDE SEQUENCE</scope>
    <source>
        <strain evidence="12">EDV1</strain>
    </source>
</reference>
<evidence type="ECO:0000256" key="1">
    <source>
        <dbReference type="ARBA" id="ARBA00022723"/>
    </source>
</evidence>
<dbReference type="EMBL" id="MK072077">
    <property type="protein sequence ID" value="AYV78416.1"/>
    <property type="molecule type" value="Genomic_DNA"/>
</dbReference>
<dbReference type="GO" id="GO:0016787">
    <property type="term" value="F:hydrolase activity"/>
    <property type="evidence" value="ECO:0007669"/>
    <property type="project" value="UniProtKB-KW"/>
</dbReference>
<dbReference type="SUPFAM" id="SSF52540">
    <property type="entry name" value="P-loop containing nucleoside triphosphate hydrolases"/>
    <property type="match status" value="2"/>
</dbReference>
<dbReference type="SMART" id="SM00487">
    <property type="entry name" value="DEXDc"/>
    <property type="match status" value="1"/>
</dbReference>
<dbReference type="InterPro" id="IPR018957">
    <property type="entry name" value="Znf_C3HC4_RING-type"/>
</dbReference>
<evidence type="ECO:0000256" key="3">
    <source>
        <dbReference type="ARBA" id="ARBA00022771"/>
    </source>
</evidence>
<dbReference type="Pfam" id="PF00271">
    <property type="entry name" value="Helicase_C"/>
    <property type="match status" value="1"/>
</dbReference>
<keyword evidence="5 12" id="KW-0347">Helicase</keyword>
<dbReference type="InterPro" id="IPR013083">
    <property type="entry name" value="Znf_RING/FYVE/PHD"/>
</dbReference>
<dbReference type="GO" id="GO:0008270">
    <property type="term" value="F:zinc ion binding"/>
    <property type="evidence" value="ECO:0007669"/>
    <property type="project" value="UniProtKB-KW"/>
</dbReference>
<keyword evidence="6" id="KW-0862">Zinc</keyword>
<evidence type="ECO:0000259" key="10">
    <source>
        <dbReference type="PROSITE" id="PS50089"/>
    </source>
</evidence>
<feature type="coiled-coil region" evidence="9">
    <location>
        <begin position="313"/>
        <end position="364"/>
    </location>
</feature>
<feature type="domain" description="RING-type" evidence="10">
    <location>
        <begin position="373"/>
        <end position="413"/>
    </location>
</feature>
<dbReference type="InterPro" id="IPR050628">
    <property type="entry name" value="SNF2_RAD54_helicase_TF"/>
</dbReference>
<dbReference type="PROSITE" id="PS50089">
    <property type="entry name" value="ZF_RING_2"/>
    <property type="match status" value="1"/>
</dbReference>
<evidence type="ECO:0000256" key="7">
    <source>
        <dbReference type="ARBA" id="ARBA00022840"/>
    </source>
</evidence>
<gene>
    <name evidence="12" type="ORF">Edafosvirus12_15</name>
</gene>
<dbReference type="SMART" id="SM00490">
    <property type="entry name" value="HELICc"/>
    <property type="match status" value="1"/>
</dbReference>
<organism evidence="12">
    <name type="scientific">Edafosvirus sp</name>
    <dbReference type="NCBI Taxonomy" id="2487765"/>
    <lineage>
        <taxon>Viruses</taxon>
        <taxon>Varidnaviria</taxon>
        <taxon>Bamfordvirae</taxon>
        <taxon>Nucleocytoviricota</taxon>
        <taxon>Megaviricetes</taxon>
        <taxon>Imitervirales</taxon>
        <taxon>Mimiviridae</taxon>
        <taxon>Klosneuvirinae</taxon>
    </lineage>
</organism>
<dbReference type="Pfam" id="PF00176">
    <property type="entry name" value="SNF2-rel_dom"/>
    <property type="match status" value="1"/>
</dbReference>
<dbReference type="InterPro" id="IPR001650">
    <property type="entry name" value="Helicase_C-like"/>
</dbReference>
<dbReference type="Pfam" id="PF00097">
    <property type="entry name" value="zf-C3HC4"/>
    <property type="match status" value="1"/>
</dbReference>
<protein>
    <submittedName>
        <fullName evidence="12">DEAD/SNF2-like helicase</fullName>
    </submittedName>
</protein>
<feature type="domain" description="Helicase ATP-binding" evidence="11">
    <location>
        <begin position="56"/>
        <end position="232"/>
    </location>
</feature>
<keyword evidence="3 8" id="KW-0863">Zinc-finger</keyword>
<keyword evidence="7" id="KW-0067">ATP-binding</keyword>
<dbReference type="PROSITE" id="PS51192">
    <property type="entry name" value="HELICASE_ATP_BIND_1"/>
    <property type="match status" value="1"/>
</dbReference>
<dbReference type="InterPro" id="IPR000330">
    <property type="entry name" value="SNF2_N"/>
</dbReference>
<dbReference type="GO" id="GO:0005524">
    <property type="term" value="F:ATP binding"/>
    <property type="evidence" value="ECO:0007669"/>
    <property type="project" value="UniProtKB-KW"/>
</dbReference>
<keyword evidence="4" id="KW-0378">Hydrolase</keyword>
<dbReference type="InterPro" id="IPR027417">
    <property type="entry name" value="P-loop_NTPase"/>
</dbReference>
<dbReference type="InterPro" id="IPR014001">
    <property type="entry name" value="Helicase_ATP-bd"/>
</dbReference>
<accession>A0A3G4ZU22</accession>